<dbReference type="Pfam" id="PF00001">
    <property type="entry name" value="7tm_1"/>
    <property type="match status" value="1"/>
</dbReference>
<evidence type="ECO:0000256" key="2">
    <source>
        <dbReference type="ARBA" id="ARBA00022475"/>
    </source>
</evidence>
<evidence type="ECO:0000256" key="4">
    <source>
        <dbReference type="ARBA" id="ARBA00022989"/>
    </source>
</evidence>
<keyword evidence="4 10" id="KW-1133">Transmembrane helix</keyword>
<evidence type="ECO:0000256" key="10">
    <source>
        <dbReference type="SAM" id="Phobius"/>
    </source>
</evidence>
<keyword evidence="6 10" id="KW-0472">Membrane</keyword>
<dbReference type="Proteomes" id="UP001634394">
    <property type="component" value="Unassembled WGS sequence"/>
</dbReference>
<keyword evidence="13" id="KW-1185">Reference proteome</keyword>
<dbReference type="SUPFAM" id="SSF81321">
    <property type="entry name" value="Family A G protein-coupled receptor-like"/>
    <property type="match status" value="1"/>
</dbReference>
<keyword evidence="3 9" id="KW-0812">Transmembrane</keyword>
<dbReference type="PANTHER" id="PTHR24230:SF75">
    <property type="entry name" value="RELAXIN FAMILY PEPTIDE RECEPTOR 3"/>
    <property type="match status" value="1"/>
</dbReference>
<dbReference type="EMBL" id="JBJQND010000001">
    <property type="protein sequence ID" value="KAL3890841.1"/>
    <property type="molecule type" value="Genomic_DNA"/>
</dbReference>
<evidence type="ECO:0000256" key="1">
    <source>
        <dbReference type="ARBA" id="ARBA00004651"/>
    </source>
</evidence>
<evidence type="ECO:0000313" key="13">
    <source>
        <dbReference type="Proteomes" id="UP001634394"/>
    </source>
</evidence>
<evidence type="ECO:0000256" key="8">
    <source>
        <dbReference type="ARBA" id="ARBA00023224"/>
    </source>
</evidence>
<feature type="transmembrane region" description="Helical" evidence="10">
    <location>
        <begin position="106"/>
        <end position="125"/>
    </location>
</feature>
<dbReference type="InterPro" id="IPR017452">
    <property type="entry name" value="GPCR_Rhodpsn_7TM"/>
</dbReference>
<dbReference type="GO" id="GO:0005886">
    <property type="term" value="C:plasma membrane"/>
    <property type="evidence" value="ECO:0007669"/>
    <property type="project" value="UniProtKB-SubCell"/>
</dbReference>
<feature type="transmembrane region" description="Helical" evidence="10">
    <location>
        <begin position="306"/>
        <end position="328"/>
    </location>
</feature>
<keyword evidence="5 9" id="KW-0297">G-protein coupled receptor</keyword>
<keyword evidence="7 9" id="KW-0675">Receptor</keyword>
<feature type="transmembrane region" description="Helical" evidence="10">
    <location>
        <begin position="146"/>
        <end position="165"/>
    </location>
</feature>
<accession>A0ABD3XXE2</accession>
<organism evidence="12 13">
    <name type="scientific">Sinanodonta woodiana</name>
    <name type="common">Chinese pond mussel</name>
    <name type="synonym">Anodonta woodiana</name>
    <dbReference type="NCBI Taxonomy" id="1069815"/>
    <lineage>
        <taxon>Eukaryota</taxon>
        <taxon>Metazoa</taxon>
        <taxon>Spiralia</taxon>
        <taxon>Lophotrochozoa</taxon>
        <taxon>Mollusca</taxon>
        <taxon>Bivalvia</taxon>
        <taxon>Autobranchia</taxon>
        <taxon>Heteroconchia</taxon>
        <taxon>Palaeoheterodonta</taxon>
        <taxon>Unionida</taxon>
        <taxon>Unionoidea</taxon>
        <taxon>Unionidae</taxon>
        <taxon>Unioninae</taxon>
        <taxon>Sinanodonta</taxon>
    </lineage>
</organism>
<comment type="similarity">
    <text evidence="9">Belongs to the G-protein coupled receptor 1 family.</text>
</comment>
<feature type="domain" description="G-protein coupled receptors family 1 profile" evidence="11">
    <location>
        <begin position="44"/>
        <end position="364"/>
    </location>
</feature>
<keyword evidence="8 9" id="KW-0807">Transducer</keyword>
<comment type="subcellular location">
    <subcellularLocation>
        <location evidence="1">Cell membrane</location>
        <topology evidence="1">Multi-pass membrane protein</topology>
    </subcellularLocation>
</comment>
<dbReference type="Gene3D" id="1.20.1070.10">
    <property type="entry name" value="Rhodopsin 7-helix transmembrane proteins"/>
    <property type="match status" value="1"/>
</dbReference>
<name>A0ABD3XXE2_SINWO</name>
<dbReference type="PROSITE" id="PS00237">
    <property type="entry name" value="G_PROTEIN_RECEP_F1_1"/>
    <property type="match status" value="1"/>
</dbReference>
<feature type="transmembrane region" description="Helical" evidence="10">
    <location>
        <begin position="348"/>
        <end position="367"/>
    </location>
</feature>
<evidence type="ECO:0000256" key="9">
    <source>
        <dbReference type="RuleBase" id="RU000688"/>
    </source>
</evidence>
<dbReference type="GO" id="GO:0004930">
    <property type="term" value="F:G protein-coupled receptor activity"/>
    <property type="evidence" value="ECO:0007669"/>
    <property type="project" value="UniProtKB-KW"/>
</dbReference>
<reference evidence="12 13" key="1">
    <citation type="submission" date="2024-11" db="EMBL/GenBank/DDBJ databases">
        <title>Chromosome-level genome assembly of the freshwater bivalve Anodonta woodiana.</title>
        <authorList>
            <person name="Chen X."/>
        </authorList>
    </citation>
    <scope>NUCLEOTIDE SEQUENCE [LARGE SCALE GENOMIC DNA]</scope>
    <source>
        <strain evidence="12">MN2024</strain>
        <tissue evidence="12">Gills</tissue>
    </source>
</reference>
<evidence type="ECO:0000256" key="3">
    <source>
        <dbReference type="ARBA" id="ARBA00022692"/>
    </source>
</evidence>
<proteinExistence type="inferred from homology"/>
<comment type="caution">
    <text evidence="12">The sequence shown here is derived from an EMBL/GenBank/DDBJ whole genome shotgun (WGS) entry which is preliminary data.</text>
</comment>
<dbReference type="PROSITE" id="PS50262">
    <property type="entry name" value="G_PROTEIN_RECEP_F1_2"/>
    <property type="match status" value="1"/>
</dbReference>
<dbReference type="PRINTS" id="PR00237">
    <property type="entry name" value="GPCRRHODOPSN"/>
</dbReference>
<dbReference type="AlphaFoldDB" id="A0ABD3XXE2"/>
<dbReference type="InterPro" id="IPR000276">
    <property type="entry name" value="GPCR_Rhodpsn"/>
</dbReference>
<evidence type="ECO:0000256" key="7">
    <source>
        <dbReference type="ARBA" id="ARBA00023170"/>
    </source>
</evidence>
<feature type="transmembrane region" description="Helical" evidence="10">
    <location>
        <begin position="65"/>
        <end position="86"/>
    </location>
</feature>
<evidence type="ECO:0000259" key="11">
    <source>
        <dbReference type="PROSITE" id="PS50262"/>
    </source>
</evidence>
<evidence type="ECO:0000256" key="5">
    <source>
        <dbReference type="ARBA" id="ARBA00023040"/>
    </source>
</evidence>
<feature type="transmembrane region" description="Helical" evidence="10">
    <location>
        <begin position="26"/>
        <end position="53"/>
    </location>
</feature>
<evidence type="ECO:0000256" key="6">
    <source>
        <dbReference type="ARBA" id="ARBA00023136"/>
    </source>
</evidence>
<keyword evidence="2" id="KW-1003">Cell membrane</keyword>
<gene>
    <name evidence="12" type="ORF">ACJMK2_003116</name>
</gene>
<dbReference type="CDD" id="cd00637">
    <property type="entry name" value="7tm_classA_rhodopsin-like"/>
    <property type="match status" value="1"/>
</dbReference>
<dbReference type="PANTHER" id="PTHR24230">
    <property type="entry name" value="G-PROTEIN COUPLED RECEPTOR"/>
    <property type="match status" value="1"/>
</dbReference>
<sequence length="385" mass="44097">MFTPLKNLPEGKNWTLEELNDREVQLLIPVIIYMSITMVVGTVGNALVLYVNIFVIKLRQSTHRYCITFLALVDIAFCVIGKPFSLMVLTHPYTFPNILVCKTLRAFSYFICCLSILILFTIAFDRYRRICRPHGNQFSVRSMQRTFGTIVVICFILSIPCFILYGNNTVQTGIANITGIQCFQDDTYKNTMFYNGYIMFLYSILIILTALMSLFYLLVWREVKNHVNEIDRNAVSCATEANMCCGSTGIYKVEMSPETTITQSHHNVQETSKTGVDPGKYASEEIIGRVSKKAHSRAKNIRVSKILFVVSASFVLSFTPFLFLEILTLSDEQLIVNLDNASTVFYQLFWRSVALHFVVNPFIYNVMDRKFKMHCKSFVSNKLCH</sequence>
<feature type="transmembrane region" description="Helical" evidence="10">
    <location>
        <begin position="197"/>
        <end position="219"/>
    </location>
</feature>
<protein>
    <recommendedName>
        <fullName evidence="11">G-protein coupled receptors family 1 profile domain-containing protein</fullName>
    </recommendedName>
</protein>
<evidence type="ECO:0000313" key="12">
    <source>
        <dbReference type="EMBL" id="KAL3890841.1"/>
    </source>
</evidence>